<evidence type="ECO:0000313" key="4">
    <source>
        <dbReference type="Proteomes" id="UP001153636"/>
    </source>
</evidence>
<accession>A0A9P0GIF7</accession>
<feature type="compositionally biased region" description="Low complexity" evidence="1">
    <location>
        <begin position="107"/>
        <end position="117"/>
    </location>
</feature>
<dbReference type="InterPro" id="IPR006578">
    <property type="entry name" value="MADF-dom"/>
</dbReference>
<evidence type="ECO:0000313" key="3">
    <source>
        <dbReference type="EMBL" id="CAH1110452.1"/>
    </source>
</evidence>
<feature type="compositionally biased region" description="Acidic residues" evidence="1">
    <location>
        <begin position="62"/>
        <end position="81"/>
    </location>
</feature>
<evidence type="ECO:0000259" key="2">
    <source>
        <dbReference type="Pfam" id="PF10545"/>
    </source>
</evidence>
<organism evidence="3 4">
    <name type="scientific">Psylliodes chrysocephalus</name>
    <dbReference type="NCBI Taxonomy" id="3402493"/>
    <lineage>
        <taxon>Eukaryota</taxon>
        <taxon>Metazoa</taxon>
        <taxon>Ecdysozoa</taxon>
        <taxon>Arthropoda</taxon>
        <taxon>Hexapoda</taxon>
        <taxon>Insecta</taxon>
        <taxon>Pterygota</taxon>
        <taxon>Neoptera</taxon>
        <taxon>Endopterygota</taxon>
        <taxon>Coleoptera</taxon>
        <taxon>Polyphaga</taxon>
        <taxon>Cucujiformia</taxon>
        <taxon>Chrysomeloidea</taxon>
        <taxon>Chrysomelidae</taxon>
        <taxon>Galerucinae</taxon>
        <taxon>Alticini</taxon>
        <taxon>Psylliodes</taxon>
    </lineage>
</organism>
<sequence length="125" mass="14231">MASKCKKKWKILRGSLTRYIKHCTGKSGDSAKSKKKYYLWDVMQFVVPFTKSRPQSGNLSIESDEEEILETDQYGIDDDDNESRATGPKEHPSDHHSEVDLPDNNFSRTPSRTSSRSSPKRKAPP</sequence>
<name>A0A9P0GIF7_9CUCU</name>
<dbReference type="AlphaFoldDB" id="A0A9P0GIF7"/>
<reference evidence="3" key="1">
    <citation type="submission" date="2022-01" db="EMBL/GenBank/DDBJ databases">
        <authorList>
            <person name="King R."/>
        </authorList>
    </citation>
    <scope>NUCLEOTIDE SEQUENCE</scope>
</reference>
<gene>
    <name evidence="3" type="ORF">PSYICH_LOCUS11226</name>
</gene>
<evidence type="ECO:0000256" key="1">
    <source>
        <dbReference type="SAM" id="MobiDB-lite"/>
    </source>
</evidence>
<feature type="domain" description="MADF" evidence="2">
    <location>
        <begin position="3"/>
        <end position="45"/>
    </location>
</feature>
<proteinExistence type="predicted"/>
<dbReference type="OrthoDB" id="6147983at2759"/>
<protein>
    <recommendedName>
        <fullName evidence="2">MADF domain-containing protein</fullName>
    </recommendedName>
</protein>
<dbReference type="EMBL" id="OV651817">
    <property type="protein sequence ID" value="CAH1110452.1"/>
    <property type="molecule type" value="Genomic_DNA"/>
</dbReference>
<feature type="compositionally biased region" description="Basic and acidic residues" evidence="1">
    <location>
        <begin position="87"/>
        <end position="99"/>
    </location>
</feature>
<keyword evidence="4" id="KW-1185">Reference proteome</keyword>
<dbReference type="Pfam" id="PF10545">
    <property type="entry name" value="MADF_DNA_bdg"/>
    <property type="match status" value="1"/>
</dbReference>
<dbReference type="Proteomes" id="UP001153636">
    <property type="component" value="Chromosome 5"/>
</dbReference>
<feature type="region of interest" description="Disordered" evidence="1">
    <location>
        <begin position="51"/>
        <end position="125"/>
    </location>
</feature>